<comment type="caution">
    <text evidence="10">The sequence shown here is derived from an EMBL/GenBank/DDBJ whole genome shotgun (WGS) entry which is preliminary data.</text>
</comment>
<evidence type="ECO:0000256" key="2">
    <source>
        <dbReference type="ARBA" id="ARBA00006728"/>
    </source>
</evidence>
<evidence type="ECO:0000256" key="3">
    <source>
        <dbReference type="ARBA" id="ARBA00022491"/>
    </source>
</evidence>
<organism evidence="10 11">
    <name type="scientific">Helianthus annuus</name>
    <name type="common">Common sunflower</name>
    <dbReference type="NCBI Taxonomy" id="4232"/>
    <lineage>
        <taxon>Eukaryota</taxon>
        <taxon>Viridiplantae</taxon>
        <taxon>Streptophyta</taxon>
        <taxon>Embryophyta</taxon>
        <taxon>Tracheophyta</taxon>
        <taxon>Spermatophyta</taxon>
        <taxon>Magnoliopsida</taxon>
        <taxon>eudicotyledons</taxon>
        <taxon>Gunneridae</taxon>
        <taxon>Pentapetalae</taxon>
        <taxon>asterids</taxon>
        <taxon>campanulids</taxon>
        <taxon>Asterales</taxon>
        <taxon>Asteraceae</taxon>
        <taxon>Asteroideae</taxon>
        <taxon>Heliantheae alliance</taxon>
        <taxon>Heliantheae</taxon>
        <taxon>Helianthus</taxon>
    </lineage>
</organism>
<keyword evidence="7 8" id="KW-0927">Auxin signaling pathway</keyword>
<dbReference type="InterPro" id="IPR053793">
    <property type="entry name" value="PB1-like"/>
</dbReference>
<comment type="subcellular location">
    <subcellularLocation>
        <location evidence="1 8">Nucleus</location>
    </subcellularLocation>
</comment>
<keyword evidence="3 8" id="KW-0678">Repressor</keyword>
<dbReference type="GO" id="GO:0009734">
    <property type="term" value="P:auxin-activated signaling pathway"/>
    <property type="evidence" value="ECO:0007669"/>
    <property type="project" value="UniProtKB-UniRule"/>
</dbReference>
<dbReference type="InterPro" id="IPR003311">
    <property type="entry name" value="AUX_IAA"/>
</dbReference>
<evidence type="ECO:0000256" key="1">
    <source>
        <dbReference type="ARBA" id="ARBA00004123"/>
    </source>
</evidence>
<accession>A0A9K3DM73</accession>
<dbReference type="EMBL" id="MNCJ02000331">
    <property type="protein sequence ID" value="KAF5758182.1"/>
    <property type="molecule type" value="Genomic_DNA"/>
</dbReference>
<evidence type="ECO:0000256" key="7">
    <source>
        <dbReference type="ARBA" id="ARBA00023294"/>
    </source>
</evidence>
<evidence type="ECO:0000256" key="6">
    <source>
        <dbReference type="ARBA" id="ARBA00023242"/>
    </source>
</evidence>
<evidence type="ECO:0000256" key="4">
    <source>
        <dbReference type="ARBA" id="ARBA00023015"/>
    </source>
</evidence>
<sequence>MTPLAVSIIRYPSLCVYKYKHYPHKTKHTSSSKIIIITKKMGPQVIGLEITELRLGLPGGGDSGERRVKKRVISEGGQEVDVVVGWPPVGLYRKNVVAKLYVKVSMDGVPILRKVDISCFKGYSELGMGLEKLFDCYGIGKKLNNVGQAMEEDNGSCEYTTIYEDKDGDWMLVGDVPWL</sequence>
<protein>
    <recommendedName>
        <fullName evidence="8">Auxin-responsive protein</fullName>
    </recommendedName>
</protein>
<proteinExistence type="inferred from homology"/>
<comment type="function">
    <text evidence="8">Aux/IAA proteins are short-lived transcriptional factors that function as repressors of early auxin response genes at low auxin concentrations.</text>
</comment>
<dbReference type="AlphaFoldDB" id="A0A9K3DM73"/>
<dbReference type="GO" id="GO:0005634">
    <property type="term" value="C:nucleus"/>
    <property type="evidence" value="ECO:0007669"/>
    <property type="project" value="UniProtKB-SubCell"/>
</dbReference>
<feature type="domain" description="PB1" evidence="9">
    <location>
        <begin position="99"/>
        <end position="179"/>
    </location>
</feature>
<comment type="subunit">
    <text evidence="8">Homodimers and heterodimers.</text>
</comment>
<keyword evidence="4 8" id="KW-0805">Transcription regulation</keyword>
<keyword evidence="5 8" id="KW-0804">Transcription</keyword>
<dbReference type="Proteomes" id="UP000215914">
    <property type="component" value="Unassembled WGS sequence"/>
</dbReference>
<name>A0A9K3DM73_HELAN</name>
<evidence type="ECO:0000313" key="10">
    <source>
        <dbReference type="EMBL" id="KAF5758182.1"/>
    </source>
</evidence>
<evidence type="ECO:0000313" key="11">
    <source>
        <dbReference type="Proteomes" id="UP000215914"/>
    </source>
</evidence>
<gene>
    <name evidence="10" type="ORF">HanXRQr2_Chr16g0726371</name>
</gene>
<evidence type="ECO:0000256" key="8">
    <source>
        <dbReference type="RuleBase" id="RU004549"/>
    </source>
</evidence>
<comment type="similarity">
    <text evidence="2 8">Belongs to the Aux/IAA family.</text>
</comment>
<dbReference type="InterPro" id="IPR033389">
    <property type="entry name" value="AUX/IAA_dom"/>
</dbReference>
<dbReference type="PANTHER" id="PTHR31734:SF87">
    <property type="entry name" value="AUXIN-RESPONSIVE PROTEIN IAA5"/>
    <property type="match status" value="1"/>
</dbReference>
<keyword evidence="6 8" id="KW-0539">Nucleus</keyword>
<dbReference type="GO" id="GO:0006355">
    <property type="term" value="P:regulation of DNA-templated transcription"/>
    <property type="evidence" value="ECO:0007669"/>
    <property type="project" value="InterPro"/>
</dbReference>
<dbReference type="Gramene" id="mRNA:HanXRQr2_Chr16g0726371">
    <property type="protein sequence ID" value="mRNA:HanXRQr2_Chr16g0726371"/>
    <property type="gene ID" value="HanXRQr2_Chr16g0726371"/>
</dbReference>
<dbReference type="Pfam" id="PF02309">
    <property type="entry name" value="AUX_IAA"/>
    <property type="match status" value="1"/>
</dbReference>
<keyword evidence="11" id="KW-1185">Reference proteome</keyword>
<evidence type="ECO:0000259" key="9">
    <source>
        <dbReference type="PROSITE" id="PS51745"/>
    </source>
</evidence>
<reference evidence="10" key="1">
    <citation type="journal article" date="2017" name="Nature">
        <title>The sunflower genome provides insights into oil metabolism, flowering and Asterid evolution.</title>
        <authorList>
            <person name="Badouin H."/>
            <person name="Gouzy J."/>
            <person name="Grassa C.J."/>
            <person name="Murat F."/>
            <person name="Staton S.E."/>
            <person name="Cottret L."/>
            <person name="Lelandais-Briere C."/>
            <person name="Owens G.L."/>
            <person name="Carrere S."/>
            <person name="Mayjonade B."/>
            <person name="Legrand L."/>
            <person name="Gill N."/>
            <person name="Kane N.C."/>
            <person name="Bowers J.E."/>
            <person name="Hubner S."/>
            <person name="Bellec A."/>
            <person name="Berard A."/>
            <person name="Berges H."/>
            <person name="Blanchet N."/>
            <person name="Boniface M.C."/>
            <person name="Brunel D."/>
            <person name="Catrice O."/>
            <person name="Chaidir N."/>
            <person name="Claudel C."/>
            <person name="Donnadieu C."/>
            <person name="Faraut T."/>
            <person name="Fievet G."/>
            <person name="Helmstetter N."/>
            <person name="King M."/>
            <person name="Knapp S.J."/>
            <person name="Lai Z."/>
            <person name="Le Paslier M.C."/>
            <person name="Lippi Y."/>
            <person name="Lorenzon L."/>
            <person name="Mandel J.R."/>
            <person name="Marage G."/>
            <person name="Marchand G."/>
            <person name="Marquand E."/>
            <person name="Bret-Mestries E."/>
            <person name="Morien E."/>
            <person name="Nambeesan S."/>
            <person name="Nguyen T."/>
            <person name="Pegot-Espagnet P."/>
            <person name="Pouilly N."/>
            <person name="Raftis F."/>
            <person name="Sallet E."/>
            <person name="Schiex T."/>
            <person name="Thomas J."/>
            <person name="Vandecasteele C."/>
            <person name="Vares D."/>
            <person name="Vear F."/>
            <person name="Vautrin S."/>
            <person name="Crespi M."/>
            <person name="Mangin B."/>
            <person name="Burke J.M."/>
            <person name="Salse J."/>
            <person name="Munos S."/>
            <person name="Vincourt P."/>
            <person name="Rieseberg L.H."/>
            <person name="Langlade N.B."/>
        </authorList>
    </citation>
    <scope>NUCLEOTIDE SEQUENCE</scope>
    <source>
        <tissue evidence="10">Leaves</tissue>
    </source>
</reference>
<dbReference type="PANTHER" id="PTHR31734">
    <property type="entry name" value="AUXIN-RESPONSIVE PROTEIN IAA17"/>
    <property type="match status" value="1"/>
</dbReference>
<reference evidence="10" key="2">
    <citation type="submission" date="2020-06" db="EMBL/GenBank/DDBJ databases">
        <title>Helianthus annuus Genome sequencing and assembly Release 2.</title>
        <authorList>
            <person name="Gouzy J."/>
            <person name="Langlade N."/>
            <person name="Munos S."/>
        </authorList>
    </citation>
    <scope>NUCLEOTIDE SEQUENCE</scope>
    <source>
        <tissue evidence="10">Leaves</tissue>
    </source>
</reference>
<evidence type="ECO:0000256" key="5">
    <source>
        <dbReference type="ARBA" id="ARBA00023163"/>
    </source>
</evidence>
<dbReference type="Gene3D" id="3.10.20.90">
    <property type="entry name" value="Phosphatidylinositol 3-kinase Catalytic Subunit, Chain A, domain 1"/>
    <property type="match status" value="1"/>
</dbReference>
<dbReference type="SUPFAM" id="SSF54277">
    <property type="entry name" value="CAD &amp; PB1 domains"/>
    <property type="match status" value="1"/>
</dbReference>
<dbReference type="PROSITE" id="PS51745">
    <property type="entry name" value="PB1"/>
    <property type="match status" value="1"/>
</dbReference>